<accession>A0ABV1CEG6</accession>
<gene>
    <name evidence="1" type="ORF">WMO19_06330</name>
</gene>
<organism evidence="1 2">
    <name type="scientific">Peptoniphilus hominis</name>
    <name type="common">ex Hitch et al. 2025</name>
    <dbReference type="NCBI Taxonomy" id="3133174"/>
    <lineage>
        <taxon>Bacteria</taxon>
        <taxon>Bacillati</taxon>
        <taxon>Bacillota</taxon>
        <taxon>Tissierellia</taxon>
        <taxon>Tissierellales</taxon>
        <taxon>Peptoniphilaceae</taxon>
        <taxon>Peptoniphilus</taxon>
    </lineage>
</organism>
<keyword evidence="2" id="KW-1185">Reference proteome</keyword>
<dbReference type="RefSeq" id="WP_349170814.1">
    <property type="nucleotide sequence ID" value="NZ_JBBMFO010000018.1"/>
</dbReference>
<protein>
    <submittedName>
        <fullName evidence="1">DNA-binding protein</fullName>
    </submittedName>
</protein>
<dbReference type="Proteomes" id="UP001447979">
    <property type="component" value="Unassembled WGS sequence"/>
</dbReference>
<proteinExistence type="predicted"/>
<sequence>MAKDLTTSQIARQNILNNDLAVNEIQNQTGIQGIMFDGRLRLTKSMVATYFDVDVRTIERYVSENSEEIASNGYEILKGKKLKEFMDCVLAQDVPDINVGNISNRTPQIAIFDFKAFLNMAMLLAESENAKVLRQIMLDIVIDFINQRTGGSTKYINKRDQDFISAFLQEENYRREFTDALRDYVDMGNSKYAIYTDKIYQSIFKEKAQEYKHILHLTKKDNARDTMYSEVLDLIASYECGLASMIKAQSEQLGRKLNNWELSDIFTSFETLPLWKPLIIRARTKMASRDMALRDAFHYQLEEYIKPLDTEEYEKFLGVAGDELEKLMQENSDVLKRLKERS</sequence>
<dbReference type="GO" id="GO:0003677">
    <property type="term" value="F:DNA binding"/>
    <property type="evidence" value="ECO:0007669"/>
    <property type="project" value="UniProtKB-KW"/>
</dbReference>
<name>A0ABV1CEG6_9FIRM</name>
<evidence type="ECO:0000313" key="2">
    <source>
        <dbReference type="Proteomes" id="UP001447979"/>
    </source>
</evidence>
<evidence type="ECO:0000313" key="1">
    <source>
        <dbReference type="EMBL" id="MEQ2401222.1"/>
    </source>
</evidence>
<dbReference type="EMBL" id="JBBMFO010000018">
    <property type="protein sequence ID" value="MEQ2401222.1"/>
    <property type="molecule type" value="Genomic_DNA"/>
</dbReference>
<comment type="caution">
    <text evidence="1">The sequence shown here is derived from an EMBL/GenBank/DDBJ whole genome shotgun (WGS) entry which is preliminary data.</text>
</comment>
<reference evidence="1 2" key="1">
    <citation type="submission" date="2024-03" db="EMBL/GenBank/DDBJ databases">
        <title>Human intestinal bacterial collection.</title>
        <authorList>
            <person name="Pauvert C."/>
            <person name="Hitch T.C.A."/>
            <person name="Clavel T."/>
        </authorList>
    </citation>
    <scope>NUCLEOTIDE SEQUENCE [LARGE SCALE GENOMIC DNA]</scope>
    <source>
        <strain evidence="1 2">CLA-SR-H025</strain>
    </source>
</reference>
<keyword evidence="1" id="KW-0238">DNA-binding</keyword>